<evidence type="ECO:0000256" key="1">
    <source>
        <dbReference type="ARBA" id="ARBA00022737"/>
    </source>
</evidence>
<feature type="repeat" description="PPR" evidence="2">
    <location>
        <begin position="206"/>
        <end position="240"/>
    </location>
</feature>
<gene>
    <name evidence="3" type="ORF">M569_06711</name>
</gene>
<dbReference type="Pfam" id="PF13041">
    <property type="entry name" value="PPR_2"/>
    <property type="match status" value="1"/>
</dbReference>
<dbReference type="Gene3D" id="1.25.40.10">
    <property type="entry name" value="Tetratricopeptide repeat domain"/>
    <property type="match status" value="4"/>
</dbReference>
<keyword evidence="4" id="KW-1185">Reference proteome</keyword>
<dbReference type="AlphaFoldDB" id="S8DXR2"/>
<name>S8DXR2_9LAMI</name>
<dbReference type="InterPro" id="IPR002885">
    <property type="entry name" value="PPR_rpt"/>
</dbReference>
<evidence type="ECO:0000313" key="4">
    <source>
        <dbReference type="Proteomes" id="UP000015453"/>
    </source>
</evidence>
<dbReference type="GO" id="GO:0009451">
    <property type="term" value="P:RNA modification"/>
    <property type="evidence" value="ECO:0007669"/>
    <property type="project" value="InterPro"/>
</dbReference>
<dbReference type="EMBL" id="AUSU01002800">
    <property type="protein sequence ID" value="EPS68063.1"/>
    <property type="molecule type" value="Genomic_DNA"/>
</dbReference>
<dbReference type="Pfam" id="PF01535">
    <property type="entry name" value="PPR"/>
    <property type="match status" value="7"/>
</dbReference>
<evidence type="ECO:0008006" key="5">
    <source>
        <dbReference type="Google" id="ProtNLM"/>
    </source>
</evidence>
<dbReference type="Proteomes" id="UP000015453">
    <property type="component" value="Unassembled WGS sequence"/>
</dbReference>
<protein>
    <recommendedName>
        <fullName evidence="5">Pentatricopeptide repeat-containing protein</fullName>
    </recommendedName>
</protein>
<feature type="repeat" description="PPR" evidence="2">
    <location>
        <begin position="307"/>
        <end position="341"/>
    </location>
</feature>
<dbReference type="InterPro" id="IPR046848">
    <property type="entry name" value="E_motif"/>
</dbReference>
<organism evidence="3 4">
    <name type="scientific">Genlisea aurea</name>
    <dbReference type="NCBI Taxonomy" id="192259"/>
    <lineage>
        <taxon>Eukaryota</taxon>
        <taxon>Viridiplantae</taxon>
        <taxon>Streptophyta</taxon>
        <taxon>Embryophyta</taxon>
        <taxon>Tracheophyta</taxon>
        <taxon>Spermatophyta</taxon>
        <taxon>Magnoliopsida</taxon>
        <taxon>eudicotyledons</taxon>
        <taxon>Gunneridae</taxon>
        <taxon>Pentapetalae</taxon>
        <taxon>asterids</taxon>
        <taxon>lamiids</taxon>
        <taxon>Lamiales</taxon>
        <taxon>Lentibulariaceae</taxon>
        <taxon>Genlisea</taxon>
    </lineage>
</organism>
<sequence>YCLMIKNNAAQDCFLINQYVTACANAGSIESAVFSFSQMSNPNVFVYNAMFGAFLKCFLPFECLSKYVVMLRNGVLPSSYTFPALIKSCRILSAEEYGESLHGQILKCGFGFRVHIQTVLVDFYSTVGKVFESAKVFDEISDKDEVALSTMVSAHARAGDLYSARKLFDEMPVKKPPSWNAMLQCYVEAGEVESAENLFRSMPARDAVAWTAMISCYGKHGRHREALELFDEMVKDAVRPDQVTVAAAISACAHLGASGRGKELHLYAALNGFHRDVYVASALIDMYSKCGLLERSLVVFYKLQHRNLHCWSSMIDGLAFHGHPRAALAALDAMRREKIPPNGVVFVSILSACAHSGLVDEGKRVFRDMIAEHSTPPGIQHYGCMVDLLCRVGLLDEATEVIKSMRMEPNSVIWGTLLGGCKLHKNMEMAEAAAERLTVMEPDGSGHYNLMINMNAEAGRWGEVSRIRAAMKERGVEKGTPGSSWIESGGEIRQFAAAVGGDDYQNQIYLVLEGLDSQVRLFG</sequence>
<feature type="repeat" description="PPR" evidence="2">
    <location>
        <begin position="144"/>
        <end position="174"/>
    </location>
</feature>
<feature type="repeat" description="PPR" evidence="2">
    <location>
        <begin position="342"/>
        <end position="376"/>
    </location>
</feature>
<dbReference type="PANTHER" id="PTHR47926:SF376">
    <property type="entry name" value="TETRATRICOPEPTIDE-LIKE HELICAL DOMAIN SUPERFAMILY"/>
    <property type="match status" value="1"/>
</dbReference>
<feature type="repeat" description="PPR" evidence="2">
    <location>
        <begin position="175"/>
        <end position="205"/>
    </location>
</feature>
<keyword evidence="1" id="KW-0677">Repeat</keyword>
<dbReference type="FunFam" id="1.25.40.10:FF:000184">
    <property type="entry name" value="Pentatricopeptide repeat-containing protein, chloroplastic"/>
    <property type="match status" value="1"/>
</dbReference>
<evidence type="ECO:0000256" key="2">
    <source>
        <dbReference type="PROSITE-ProRule" id="PRU00708"/>
    </source>
</evidence>
<dbReference type="SUPFAM" id="SSF48452">
    <property type="entry name" value="TPR-like"/>
    <property type="match status" value="1"/>
</dbReference>
<reference evidence="3 4" key="1">
    <citation type="journal article" date="2013" name="BMC Genomics">
        <title>The miniature genome of a carnivorous plant Genlisea aurea contains a low number of genes and short non-coding sequences.</title>
        <authorList>
            <person name="Leushkin E.V."/>
            <person name="Sutormin R.A."/>
            <person name="Nabieva E.R."/>
            <person name="Penin A.A."/>
            <person name="Kondrashov A.S."/>
            <person name="Logacheva M.D."/>
        </authorList>
    </citation>
    <scope>NUCLEOTIDE SEQUENCE [LARGE SCALE GENOMIC DNA]</scope>
</reference>
<proteinExistence type="predicted"/>
<dbReference type="GO" id="GO:0003723">
    <property type="term" value="F:RNA binding"/>
    <property type="evidence" value="ECO:0007669"/>
    <property type="project" value="InterPro"/>
</dbReference>
<dbReference type="OrthoDB" id="185373at2759"/>
<dbReference type="InterPro" id="IPR011990">
    <property type="entry name" value="TPR-like_helical_dom_sf"/>
</dbReference>
<dbReference type="InterPro" id="IPR046960">
    <property type="entry name" value="PPR_At4g14850-like_plant"/>
</dbReference>
<evidence type="ECO:0000313" key="3">
    <source>
        <dbReference type="EMBL" id="EPS68063.1"/>
    </source>
</evidence>
<dbReference type="Pfam" id="PF20431">
    <property type="entry name" value="E_motif"/>
    <property type="match status" value="1"/>
</dbReference>
<comment type="caution">
    <text evidence="3">The sequence shown here is derived from an EMBL/GenBank/DDBJ whole genome shotgun (WGS) entry which is preliminary data.</text>
</comment>
<dbReference type="NCBIfam" id="TIGR00756">
    <property type="entry name" value="PPR"/>
    <property type="match status" value="5"/>
</dbReference>
<dbReference type="PANTHER" id="PTHR47926">
    <property type="entry name" value="PENTATRICOPEPTIDE REPEAT-CONTAINING PROTEIN"/>
    <property type="match status" value="1"/>
</dbReference>
<feature type="non-terminal residue" evidence="3">
    <location>
        <position position="1"/>
    </location>
</feature>
<feature type="non-terminal residue" evidence="3">
    <location>
        <position position="523"/>
    </location>
</feature>
<dbReference type="PROSITE" id="PS51375">
    <property type="entry name" value="PPR"/>
    <property type="match status" value="5"/>
</dbReference>
<accession>S8DXR2</accession>